<name>A0A1Y1ZC10_9PLEO</name>
<evidence type="ECO:0000256" key="1">
    <source>
        <dbReference type="SAM" id="MobiDB-lite"/>
    </source>
</evidence>
<reference evidence="2 3" key="1">
    <citation type="submission" date="2016-07" db="EMBL/GenBank/DDBJ databases">
        <title>Pervasive Adenine N6-methylation of Active Genes in Fungi.</title>
        <authorList>
            <consortium name="DOE Joint Genome Institute"/>
            <person name="Mondo S.J."/>
            <person name="Dannebaum R.O."/>
            <person name="Kuo R.C."/>
            <person name="Labutti K."/>
            <person name="Haridas S."/>
            <person name="Kuo A."/>
            <person name="Salamov A."/>
            <person name="Ahrendt S.R."/>
            <person name="Lipzen A."/>
            <person name="Sullivan W."/>
            <person name="Andreopoulos W.B."/>
            <person name="Clum A."/>
            <person name="Lindquist E."/>
            <person name="Daum C."/>
            <person name="Ramamoorthy G.K."/>
            <person name="Gryganskyi A."/>
            <person name="Culley D."/>
            <person name="Magnuson J.K."/>
            <person name="James T.Y."/>
            <person name="O'Malley M.A."/>
            <person name="Stajich J.E."/>
            <person name="Spatafora J.W."/>
            <person name="Visel A."/>
            <person name="Grigoriev I.V."/>
        </authorList>
    </citation>
    <scope>NUCLEOTIDE SEQUENCE [LARGE SCALE GENOMIC DNA]</scope>
    <source>
        <strain evidence="2 3">CBS 115471</strain>
    </source>
</reference>
<feature type="compositionally biased region" description="Low complexity" evidence="1">
    <location>
        <begin position="113"/>
        <end position="135"/>
    </location>
</feature>
<dbReference type="Proteomes" id="UP000193144">
    <property type="component" value="Unassembled WGS sequence"/>
</dbReference>
<evidence type="ECO:0000313" key="2">
    <source>
        <dbReference type="EMBL" id="ORY07798.1"/>
    </source>
</evidence>
<protein>
    <submittedName>
        <fullName evidence="2">Uncharacterized protein</fullName>
    </submittedName>
</protein>
<dbReference type="EMBL" id="MCFA01000106">
    <property type="protein sequence ID" value="ORY07798.1"/>
    <property type="molecule type" value="Genomic_DNA"/>
</dbReference>
<dbReference type="STRING" id="1231657.A0A1Y1ZC10"/>
<organism evidence="2 3">
    <name type="scientific">Clohesyomyces aquaticus</name>
    <dbReference type="NCBI Taxonomy" id="1231657"/>
    <lineage>
        <taxon>Eukaryota</taxon>
        <taxon>Fungi</taxon>
        <taxon>Dikarya</taxon>
        <taxon>Ascomycota</taxon>
        <taxon>Pezizomycotina</taxon>
        <taxon>Dothideomycetes</taxon>
        <taxon>Pleosporomycetidae</taxon>
        <taxon>Pleosporales</taxon>
        <taxon>Lindgomycetaceae</taxon>
        <taxon>Clohesyomyces</taxon>
    </lineage>
</organism>
<evidence type="ECO:0000313" key="3">
    <source>
        <dbReference type="Proteomes" id="UP000193144"/>
    </source>
</evidence>
<keyword evidence="3" id="KW-1185">Reference proteome</keyword>
<accession>A0A1Y1ZC10</accession>
<proteinExistence type="predicted"/>
<dbReference type="OrthoDB" id="3520229at2759"/>
<feature type="region of interest" description="Disordered" evidence="1">
    <location>
        <begin position="104"/>
        <end position="135"/>
    </location>
</feature>
<comment type="caution">
    <text evidence="2">The sequence shown here is derived from an EMBL/GenBank/DDBJ whole genome shotgun (WGS) entry which is preliminary data.</text>
</comment>
<gene>
    <name evidence="2" type="ORF">BCR34DRAFT_17389</name>
</gene>
<dbReference type="AlphaFoldDB" id="A0A1Y1ZC10"/>
<sequence>MSTVVSSVAANPTGVCSTQQYSQVPSQDFGCALGSTSGLPSNYANAMSKCCKDAPVEKWASDCALWCLASGQSIGDLTSCLQKEGVAPNVIFCSGNMTATATGKVSGSGTVKATGTSSQTSTASGSGATGKSTSSPGAAPGLLAGQSVSKAGVGMIVMLFISAATGALL</sequence>